<name>A0ABP8E1M6_9MICO</name>
<dbReference type="Proteomes" id="UP001501594">
    <property type="component" value="Unassembled WGS sequence"/>
</dbReference>
<organism evidence="1 2">
    <name type="scientific">Frondihabitans peucedani</name>
    <dbReference type="NCBI Taxonomy" id="598626"/>
    <lineage>
        <taxon>Bacteria</taxon>
        <taxon>Bacillati</taxon>
        <taxon>Actinomycetota</taxon>
        <taxon>Actinomycetes</taxon>
        <taxon>Micrococcales</taxon>
        <taxon>Microbacteriaceae</taxon>
        <taxon>Frondihabitans</taxon>
    </lineage>
</organism>
<protein>
    <submittedName>
        <fullName evidence="1">Uncharacterized protein</fullName>
    </submittedName>
</protein>
<gene>
    <name evidence="1" type="ORF">GCM10022256_17240</name>
</gene>
<accession>A0ABP8E1M6</accession>
<keyword evidence="2" id="KW-1185">Reference proteome</keyword>
<proteinExistence type="predicted"/>
<dbReference type="RefSeq" id="WP_344795051.1">
    <property type="nucleotide sequence ID" value="NZ_BAABAU010000001.1"/>
</dbReference>
<comment type="caution">
    <text evidence="1">The sequence shown here is derived from an EMBL/GenBank/DDBJ whole genome shotgun (WGS) entry which is preliminary data.</text>
</comment>
<sequence>MTLFAPQSQHACPSTSNPVFDRLVSSSRRGARSAVTPITTRSLLVDRSTNPVLASILDEERTPAEAAEVGRADTVAQLIVRLLDDEAPTRRSRRRRR</sequence>
<reference evidence="2" key="1">
    <citation type="journal article" date="2019" name="Int. J. Syst. Evol. Microbiol.">
        <title>The Global Catalogue of Microorganisms (GCM) 10K type strain sequencing project: providing services to taxonomists for standard genome sequencing and annotation.</title>
        <authorList>
            <consortium name="The Broad Institute Genomics Platform"/>
            <consortium name="The Broad Institute Genome Sequencing Center for Infectious Disease"/>
            <person name="Wu L."/>
            <person name="Ma J."/>
        </authorList>
    </citation>
    <scope>NUCLEOTIDE SEQUENCE [LARGE SCALE GENOMIC DNA]</scope>
    <source>
        <strain evidence="2">JCM 17442</strain>
    </source>
</reference>
<dbReference type="EMBL" id="BAABAU010000001">
    <property type="protein sequence ID" value="GAA4266112.1"/>
    <property type="molecule type" value="Genomic_DNA"/>
</dbReference>
<evidence type="ECO:0000313" key="2">
    <source>
        <dbReference type="Proteomes" id="UP001501594"/>
    </source>
</evidence>
<evidence type="ECO:0000313" key="1">
    <source>
        <dbReference type="EMBL" id="GAA4266112.1"/>
    </source>
</evidence>